<dbReference type="InterPro" id="IPR013217">
    <property type="entry name" value="Methyltransf_12"/>
</dbReference>
<evidence type="ECO:0000313" key="3">
    <source>
        <dbReference type="Proteomes" id="UP000604046"/>
    </source>
</evidence>
<accession>A0A812J7R6</accession>
<sequence>MDDEERQLAAHFTELEAHLASQLSYGDLDLTLAELRDVQHRCQAVGLGAPILEALDDAIAGESDDLSFSIDISSDGDQTDILSCAGDYLALFRHYALAETQYRAAKDEFGLARCLAERLARERRSSASEELDRMEVEALDAALGAVHRVQVTGGSANERSWERRACQALHLLDDLSASSRPGRLEERLEDLKSAPLQLIESLGCFLRCPGAGAVENLSRRLLLPAPWLAQPLSTLHGIQLPPGVRTLLVDSRAFCQPGMEIAVRRWRHELRRALEEGPTCPPSRDLLASAAAIACHCHFTGYCIPLQENEEEYEEGDEENEGKMPSAFSAFDVKWIVSAMYEVPCQAAPPQLEAMGSIPELVELICRTCKHPKEEEEFMKTLDYLSQPAKPGLPCSPCRDFYDSTLYPPWHYAVESVGVVPVPLHVRLQHISPLWTPQEVPSCRILVAGCGSGHQVAVELRSTVLEGASELIALDVSARTMAAAKRKLRAVLTDREFARVKFLVGDIQHLTRGHAFVRDGFNLIVCCGVLHHLADPALGLERLAALLVPDGVLQLATYSTISFKTWQPRVQAWLQKLPTFRSMSQGSRTPSRQEVRALRQEILTASKEEALHSLPTAISVAHDSWVGSRIVQELERAACKEFFTYAGFLDLLFHPLERTAKDLIPHHP</sequence>
<name>A0A812J7R6_9DINO</name>
<feature type="domain" description="Methyltransferase type 12" evidence="1">
    <location>
        <begin position="447"/>
        <end position="553"/>
    </location>
</feature>
<dbReference type="InterPro" id="IPR029063">
    <property type="entry name" value="SAM-dependent_MTases_sf"/>
</dbReference>
<dbReference type="AlphaFoldDB" id="A0A812J7R6"/>
<dbReference type="SUPFAM" id="SSF53335">
    <property type="entry name" value="S-adenosyl-L-methionine-dependent methyltransferases"/>
    <property type="match status" value="1"/>
</dbReference>
<dbReference type="EMBL" id="CAJNDS010000381">
    <property type="protein sequence ID" value="CAE7199847.1"/>
    <property type="molecule type" value="Genomic_DNA"/>
</dbReference>
<protein>
    <recommendedName>
        <fullName evidence="1">Methyltransferase type 12 domain-containing protein</fullName>
    </recommendedName>
</protein>
<evidence type="ECO:0000313" key="2">
    <source>
        <dbReference type="EMBL" id="CAE7199847.1"/>
    </source>
</evidence>
<evidence type="ECO:0000259" key="1">
    <source>
        <dbReference type="Pfam" id="PF08242"/>
    </source>
</evidence>
<reference evidence="2" key="1">
    <citation type="submission" date="2021-02" db="EMBL/GenBank/DDBJ databases">
        <authorList>
            <person name="Dougan E. K."/>
            <person name="Rhodes N."/>
            <person name="Thang M."/>
            <person name="Chan C."/>
        </authorList>
    </citation>
    <scope>NUCLEOTIDE SEQUENCE</scope>
</reference>
<dbReference type="Pfam" id="PF08242">
    <property type="entry name" value="Methyltransf_12"/>
    <property type="match status" value="1"/>
</dbReference>
<dbReference type="OrthoDB" id="442182at2759"/>
<keyword evidence="3" id="KW-1185">Reference proteome</keyword>
<dbReference type="CDD" id="cd02440">
    <property type="entry name" value="AdoMet_MTases"/>
    <property type="match status" value="1"/>
</dbReference>
<dbReference type="Proteomes" id="UP000604046">
    <property type="component" value="Unassembled WGS sequence"/>
</dbReference>
<gene>
    <name evidence="2" type="ORF">SNAT2548_LOCUS5887</name>
</gene>
<proteinExistence type="predicted"/>
<dbReference type="Gene3D" id="3.40.50.150">
    <property type="entry name" value="Vaccinia Virus protein VP39"/>
    <property type="match status" value="1"/>
</dbReference>
<dbReference type="PANTHER" id="PTHR43861">
    <property type="entry name" value="TRANS-ACONITATE 2-METHYLTRANSFERASE-RELATED"/>
    <property type="match status" value="1"/>
</dbReference>
<comment type="caution">
    <text evidence="2">The sequence shown here is derived from an EMBL/GenBank/DDBJ whole genome shotgun (WGS) entry which is preliminary data.</text>
</comment>
<organism evidence="2 3">
    <name type="scientific">Symbiodinium natans</name>
    <dbReference type="NCBI Taxonomy" id="878477"/>
    <lineage>
        <taxon>Eukaryota</taxon>
        <taxon>Sar</taxon>
        <taxon>Alveolata</taxon>
        <taxon>Dinophyceae</taxon>
        <taxon>Suessiales</taxon>
        <taxon>Symbiodiniaceae</taxon>
        <taxon>Symbiodinium</taxon>
    </lineage>
</organism>